<dbReference type="Proteomes" id="UP000473571">
    <property type="component" value="Unassembled WGS sequence"/>
</dbReference>
<evidence type="ECO:0000313" key="1">
    <source>
        <dbReference type="EMBL" id="KAB0684408.1"/>
    </source>
</evidence>
<evidence type="ECO:0000313" key="2">
    <source>
        <dbReference type="Proteomes" id="UP000473571"/>
    </source>
</evidence>
<gene>
    <name evidence="1" type="ORF">F7R13_08895</name>
</gene>
<accession>A0A6L3NJ16</accession>
<reference evidence="1 2" key="1">
    <citation type="submission" date="2019-09" db="EMBL/GenBank/DDBJ databases">
        <title>Draft genome sequences of 48 bacterial type strains from the CCUG.</title>
        <authorList>
            <person name="Tunovic T."/>
            <person name="Pineiro-Iglesias B."/>
            <person name="Unosson C."/>
            <person name="Inganas E."/>
            <person name="Ohlen M."/>
            <person name="Cardew S."/>
            <person name="Jensie-Markopoulos S."/>
            <person name="Salva-Serra F."/>
            <person name="Jaen-Luchoro D."/>
            <person name="Karlsson R."/>
            <person name="Svensson-Stadler L."/>
            <person name="Chun J."/>
            <person name="Moore E."/>
        </authorList>
    </citation>
    <scope>NUCLEOTIDE SEQUENCE [LARGE SCALE GENOMIC DNA]</scope>
    <source>
        <strain evidence="1 2">CCUG 65687</strain>
    </source>
</reference>
<dbReference type="AlphaFoldDB" id="A0A6L3NJ16"/>
<dbReference type="EMBL" id="VZOL01000070">
    <property type="protein sequence ID" value="KAB0684408.1"/>
    <property type="molecule type" value="Genomic_DNA"/>
</dbReference>
<proteinExistence type="predicted"/>
<protein>
    <submittedName>
        <fullName evidence="1">Uncharacterized protein</fullName>
    </submittedName>
</protein>
<comment type="caution">
    <text evidence="1">The sequence shown here is derived from an EMBL/GenBank/DDBJ whole genome shotgun (WGS) entry which is preliminary data.</text>
</comment>
<sequence length="75" mass="7826">MGRLSAIFNRAEGNDGKRLTAAGTSEQIGEPVRCARLTVRHQEGLRASEAAPWFSPGSSAPCERIAAISSAGVIS</sequence>
<name>A0A6L3NJ16_9BURK</name>
<organism evidence="1 2">
    <name type="scientific">Burkholderia territorii</name>
    <dbReference type="NCBI Taxonomy" id="1503055"/>
    <lineage>
        <taxon>Bacteria</taxon>
        <taxon>Pseudomonadati</taxon>
        <taxon>Pseudomonadota</taxon>
        <taxon>Betaproteobacteria</taxon>
        <taxon>Burkholderiales</taxon>
        <taxon>Burkholderiaceae</taxon>
        <taxon>Burkholderia</taxon>
        <taxon>Burkholderia cepacia complex</taxon>
    </lineage>
</organism>